<gene>
    <name evidence="2" type="ORF">SAMN05877842_10839</name>
</gene>
<proteinExistence type="predicted"/>
<feature type="transmembrane region" description="Helical" evidence="1">
    <location>
        <begin position="188"/>
        <end position="209"/>
    </location>
</feature>
<feature type="transmembrane region" description="Helical" evidence="1">
    <location>
        <begin position="95"/>
        <end position="122"/>
    </location>
</feature>
<keyword evidence="1" id="KW-1133">Transmembrane helix</keyword>
<organism evidence="2 3">
    <name type="scientific">Ureibacillus acetophenoni</name>
    <dbReference type="NCBI Taxonomy" id="614649"/>
    <lineage>
        <taxon>Bacteria</taxon>
        <taxon>Bacillati</taxon>
        <taxon>Bacillota</taxon>
        <taxon>Bacilli</taxon>
        <taxon>Bacillales</taxon>
        <taxon>Caryophanaceae</taxon>
        <taxon>Ureibacillus</taxon>
    </lineage>
</organism>
<dbReference type="RefSeq" id="WP_097149802.1">
    <property type="nucleotide sequence ID" value="NZ_OBQC01000008.1"/>
</dbReference>
<evidence type="ECO:0000256" key="1">
    <source>
        <dbReference type="SAM" id="Phobius"/>
    </source>
</evidence>
<evidence type="ECO:0000313" key="3">
    <source>
        <dbReference type="Proteomes" id="UP000219252"/>
    </source>
</evidence>
<sequence>MTLGKTRINLWLVLLLLVLVSNWTLYKTEFGAMILTEETNPVVIGSLLDFIVIAPILFMLYKKKFSWKMAVGLIAIGCIAAKIIIPASYLQPYDAITWTGIALEAAIVLFELSLIITFVRYIPKIKAAVRNSDLPRVFSFPQAVDQYVTKNPIVYVLCSEVLVFYYSLLSWKKKPREGITVYKNSSLIAFQIMLIHAVILETIGVHWMLHYIGINPVVSIIMLVLNVYTVFFILADIQALRFNPIYFNRESVFLSQGLMQRVEIQFDNIDELITDKEVLQRKLPKGTLSFIARDFETVYPDVIIKLKNPVKGTFIMGLQKECTQVAVRTDSPNEFLEKLQSGIEINQYN</sequence>
<feature type="transmembrane region" description="Helical" evidence="1">
    <location>
        <begin position="216"/>
        <end position="235"/>
    </location>
</feature>
<feature type="transmembrane region" description="Helical" evidence="1">
    <location>
        <begin position="70"/>
        <end position="89"/>
    </location>
</feature>
<dbReference type="OrthoDB" id="875405at2"/>
<name>A0A285UIT2_9BACL</name>
<dbReference type="EMBL" id="OBQC01000008">
    <property type="protein sequence ID" value="SOC40506.1"/>
    <property type="molecule type" value="Genomic_DNA"/>
</dbReference>
<evidence type="ECO:0008006" key="4">
    <source>
        <dbReference type="Google" id="ProtNLM"/>
    </source>
</evidence>
<reference evidence="3" key="1">
    <citation type="submission" date="2017-08" db="EMBL/GenBank/DDBJ databases">
        <authorList>
            <person name="Varghese N."/>
            <person name="Submissions S."/>
        </authorList>
    </citation>
    <scope>NUCLEOTIDE SEQUENCE [LARGE SCALE GENOMIC DNA]</scope>
    <source>
        <strain evidence="3">JC23</strain>
    </source>
</reference>
<keyword evidence="3" id="KW-1185">Reference proteome</keyword>
<dbReference type="Proteomes" id="UP000219252">
    <property type="component" value="Unassembled WGS sequence"/>
</dbReference>
<keyword evidence="1" id="KW-0472">Membrane</keyword>
<evidence type="ECO:0000313" key="2">
    <source>
        <dbReference type="EMBL" id="SOC40506.1"/>
    </source>
</evidence>
<feature type="transmembrane region" description="Helical" evidence="1">
    <location>
        <begin position="43"/>
        <end position="61"/>
    </location>
</feature>
<protein>
    <recommendedName>
        <fullName evidence="4">Beta-carotene 15,15'-monooxygenase</fullName>
    </recommendedName>
</protein>
<dbReference type="AlphaFoldDB" id="A0A285UIT2"/>
<accession>A0A285UIT2</accession>
<keyword evidence="1" id="KW-0812">Transmembrane</keyword>